<sequence>MKLMNKVIIIAGVLTCKLGAVDYHVSKDGADGNPGTKAAPFKTISKAAVVARAGDSVTVHAGIYRERVDPMRGGSSDDKRIVYQAAVGEEVVITGSEVIKDWKEVRDGVWRVRLPNDFFGSFNPFADVIGGEWFIQKGHLRHAGMVYLNGVWMDEAASLGQVFESGRGKSVAGAIALGGQTSAYPGKVVAKTQEQELYRTCRYGMKGYQIKVPHGNYSVTLKFNEPYYKKAGQRVFDVKLEGDKVLSNLDIFARAGGFAAYEQSFDGVKVADGVLDLEFVDRVSMACISGIEISGKDFSKKLNCGGPAWKDYQKDAGGRKPAARPKWRASVGAETTTIWVQFNDVNPNEERVEINVRQSVFYPSEPGRNYITVRGFVMRHAATPWAGAMSEQVGLLGTHWSKGWIIEDNQISHSMNTGITLGRYDLASFDMDMPEATAPGFVESCELALKHGWSKENIGSHLVRNNHISHCEKNGIHGSLGGVFSVIEGNTICDIAARSWLNGHDIAGLKLLASNDCLIRNNHIYRCSGAGGIWLDWMAQGTRVSGNFLHDNSRDIYMEVNHGPYLLDNNLFLSKSSLTDWSQGGAYAHNVFGGLIRVKKEKRETPYFVPHELEQMRLSNIQHKDARFHNNLFFGFKGLSVFNGMSENLQSVGNVYLGGATPSSVDQGQIVETQWKSGVSITEEKGGEWWLELPVQPEWIRSKKRALITSEVLGKAKIPNAAYVQADGTPYALDTDYLGMKRKTENPAPGSFRFGSGKTLRVKVWPKE</sequence>
<dbReference type="Pfam" id="PF13229">
    <property type="entry name" value="Beta_helix"/>
    <property type="match status" value="1"/>
</dbReference>
<evidence type="ECO:0000259" key="2">
    <source>
        <dbReference type="Pfam" id="PF11721"/>
    </source>
</evidence>
<name>A0A851GNX7_9BACT</name>
<dbReference type="SUPFAM" id="SSF49785">
    <property type="entry name" value="Galactose-binding domain-like"/>
    <property type="match status" value="1"/>
</dbReference>
<dbReference type="InterPro" id="IPR039448">
    <property type="entry name" value="Beta_helix"/>
</dbReference>
<protein>
    <submittedName>
        <fullName evidence="5">Right-handed parallel beta-helix repeat-containing protein</fullName>
    </submittedName>
</protein>
<accession>A0A851GNX7</accession>
<feature type="domain" description="Glycoside hydrolase 120 insertion" evidence="4">
    <location>
        <begin position="99"/>
        <end position="168"/>
    </location>
</feature>
<reference evidence="5 6" key="1">
    <citation type="submission" date="2020-07" db="EMBL/GenBank/DDBJ databases">
        <title>Roseicoccus Jingziensis gen. nov., sp. nov., isolated from coastal seawater.</title>
        <authorList>
            <person name="Feng X."/>
        </authorList>
    </citation>
    <scope>NUCLEOTIDE SEQUENCE [LARGE SCALE GENOMIC DNA]</scope>
    <source>
        <strain evidence="5 6">N1E253</strain>
    </source>
</reference>
<dbReference type="Gene3D" id="2.160.20.10">
    <property type="entry name" value="Single-stranded right-handed beta-helix, Pectin lyase-like"/>
    <property type="match status" value="2"/>
</dbReference>
<dbReference type="PANTHER" id="PTHR36453">
    <property type="entry name" value="SECRETED PROTEIN-RELATED"/>
    <property type="match status" value="1"/>
</dbReference>
<dbReference type="SUPFAM" id="SSF51126">
    <property type="entry name" value="Pectin lyase-like"/>
    <property type="match status" value="1"/>
</dbReference>
<dbReference type="InterPro" id="IPR021720">
    <property type="entry name" value="Malectin_dom"/>
</dbReference>
<gene>
    <name evidence="5" type="ORF">HW115_18225</name>
</gene>
<dbReference type="Gene3D" id="2.60.120.430">
    <property type="entry name" value="Galactose-binding lectin"/>
    <property type="match status" value="1"/>
</dbReference>
<evidence type="ECO:0000259" key="3">
    <source>
        <dbReference type="Pfam" id="PF13229"/>
    </source>
</evidence>
<dbReference type="InterPro" id="IPR006626">
    <property type="entry name" value="PbH1"/>
</dbReference>
<organism evidence="5 6">
    <name type="scientific">Oceaniferula marina</name>
    <dbReference type="NCBI Taxonomy" id="2748318"/>
    <lineage>
        <taxon>Bacteria</taxon>
        <taxon>Pseudomonadati</taxon>
        <taxon>Verrucomicrobiota</taxon>
        <taxon>Verrucomicrobiia</taxon>
        <taxon>Verrucomicrobiales</taxon>
        <taxon>Verrucomicrobiaceae</taxon>
        <taxon>Oceaniferula</taxon>
    </lineage>
</organism>
<evidence type="ECO:0000259" key="4">
    <source>
        <dbReference type="Pfam" id="PF21258"/>
    </source>
</evidence>
<dbReference type="InterPro" id="IPR012334">
    <property type="entry name" value="Pectin_lyas_fold"/>
</dbReference>
<dbReference type="Pfam" id="PF21258">
    <property type="entry name" value="Glyco_hydro_120_ins"/>
    <property type="match status" value="1"/>
</dbReference>
<dbReference type="Pfam" id="PF11721">
    <property type="entry name" value="Malectin"/>
    <property type="match status" value="1"/>
</dbReference>
<keyword evidence="6" id="KW-1185">Reference proteome</keyword>
<dbReference type="Pfam" id="PF07602">
    <property type="entry name" value="DUF1565"/>
    <property type="match status" value="1"/>
</dbReference>
<dbReference type="InterPro" id="IPR049169">
    <property type="entry name" value="Glyco_hydro_120_ins"/>
</dbReference>
<dbReference type="InterPro" id="IPR011050">
    <property type="entry name" value="Pectin_lyase_fold/virulence"/>
</dbReference>
<comment type="caution">
    <text evidence="5">The sequence shown here is derived from an EMBL/GenBank/DDBJ whole genome shotgun (WGS) entry which is preliminary data.</text>
</comment>
<dbReference type="AlphaFoldDB" id="A0A851GNX7"/>
<feature type="domain" description="DUF1565" evidence="1">
    <location>
        <begin position="29"/>
        <end position="67"/>
    </location>
</feature>
<dbReference type="SMART" id="SM00710">
    <property type="entry name" value="PbH1"/>
    <property type="match status" value="3"/>
</dbReference>
<dbReference type="Proteomes" id="UP000557872">
    <property type="component" value="Unassembled WGS sequence"/>
</dbReference>
<dbReference type="PANTHER" id="PTHR36453:SF1">
    <property type="entry name" value="RIGHT HANDED BETA HELIX DOMAIN-CONTAINING PROTEIN"/>
    <property type="match status" value="1"/>
</dbReference>
<dbReference type="InterPro" id="IPR008979">
    <property type="entry name" value="Galactose-bd-like_sf"/>
</dbReference>
<feature type="domain" description="Right handed beta helix" evidence="3">
    <location>
        <begin position="404"/>
        <end position="572"/>
    </location>
</feature>
<evidence type="ECO:0000313" key="5">
    <source>
        <dbReference type="EMBL" id="NWK57561.1"/>
    </source>
</evidence>
<proteinExistence type="predicted"/>
<dbReference type="EMBL" id="JACBAZ010000015">
    <property type="protein sequence ID" value="NWK57561.1"/>
    <property type="molecule type" value="Genomic_DNA"/>
</dbReference>
<evidence type="ECO:0000259" key="1">
    <source>
        <dbReference type="Pfam" id="PF07602"/>
    </source>
</evidence>
<dbReference type="InterPro" id="IPR011459">
    <property type="entry name" value="DUF1565"/>
</dbReference>
<evidence type="ECO:0000313" key="6">
    <source>
        <dbReference type="Proteomes" id="UP000557872"/>
    </source>
</evidence>
<feature type="domain" description="Malectin" evidence="2">
    <location>
        <begin position="189"/>
        <end position="281"/>
    </location>
</feature>